<dbReference type="InterPro" id="IPR046373">
    <property type="entry name" value="Acyl-CoA_Oxase/DH_mid-dom_sf"/>
</dbReference>
<keyword evidence="3" id="KW-0560">Oxidoreductase</keyword>
<dbReference type="InterPro" id="IPR037069">
    <property type="entry name" value="AcylCoA_DH/ox_N_sf"/>
</dbReference>
<dbReference type="SUPFAM" id="SSF56645">
    <property type="entry name" value="Acyl-CoA dehydrogenase NM domain-like"/>
    <property type="match status" value="1"/>
</dbReference>
<dbReference type="Gene3D" id="1.10.540.10">
    <property type="entry name" value="Acyl-CoA dehydrogenase/oxidase, N-terminal domain"/>
    <property type="match status" value="1"/>
</dbReference>
<dbReference type="AlphaFoldDB" id="A0A233SH87"/>
<dbReference type="Proteomes" id="UP000215483">
    <property type="component" value="Unassembled WGS sequence"/>
</dbReference>
<evidence type="ECO:0008006" key="6">
    <source>
        <dbReference type="Google" id="ProtNLM"/>
    </source>
</evidence>
<evidence type="ECO:0000313" key="5">
    <source>
        <dbReference type="Proteomes" id="UP000215483"/>
    </source>
</evidence>
<comment type="caution">
    <text evidence="4">The sequence shown here is derived from an EMBL/GenBank/DDBJ whole genome shotgun (WGS) entry which is preliminary data.</text>
</comment>
<dbReference type="Gene3D" id="2.40.110.10">
    <property type="entry name" value="Butyryl-CoA Dehydrogenase, subunit A, domain 2"/>
    <property type="match status" value="1"/>
</dbReference>
<evidence type="ECO:0000256" key="3">
    <source>
        <dbReference type="ARBA" id="ARBA00023002"/>
    </source>
</evidence>
<accession>A0A233SH87</accession>
<sequence>MRFLRHERAVLDELLPGLDDTLTDYPWEVLERPESPAFEAFRKVGGPALLVPSEHSGTGADAVQAVRVQRAVASRSPSLAVATTMHHFSVAGLVETHRATQGLEWMLLEGVARDGLLLASGFAEGQPGRHILSPTMRAEQAQDGQILISGSKRPCSLARSMDLLTASVTVPLPDGGGTQMAVALIPADSHGLRVEPFWRTPLLAGAESEAVVLDRVPVPEDLLVRIDPGAAGGLDSLQTAGFLWFELLMTATYLGVASALAERVLRADRVPVTEQAALVVELEAVMGSVEGIAHRLGAGFGGQEALAAALVCRYAAQDSIARAVQRCVESLGGMAFISDPQVAYLAGCTQALAFHPPSRSRMAGALRDYFAGAALTMA</sequence>
<dbReference type="PANTHER" id="PTHR43884:SF20">
    <property type="entry name" value="ACYL-COA DEHYDROGENASE FADE28"/>
    <property type="match status" value="1"/>
</dbReference>
<protein>
    <recommendedName>
        <fullName evidence="6">Isobutylamine N-hydroxylase</fullName>
    </recommendedName>
</protein>
<dbReference type="OrthoDB" id="2986495at2"/>
<dbReference type="RefSeq" id="WP_094217646.1">
    <property type="nucleotide sequence ID" value="NZ_MCGQ01000014.1"/>
</dbReference>
<dbReference type="PANTHER" id="PTHR43884">
    <property type="entry name" value="ACYL-COA DEHYDROGENASE"/>
    <property type="match status" value="1"/>
</dbReference>
<keyword evidence="2" id="KW-0274">FAD</keyword>
<name>A0A233SH87_STRDA</name>
<organism evidence="4 5">
    <name type="scientific">Streptomyces diastatochromogenes</name>
    <dbReference type="NCBI Taxonomy" id="42236"/>
    <lineage>
        <taxon>Bacteria</taxon>
        <taxon>Bacillati</taxon>
        <taxon>Actinomycetota</taxon>
        <taxon>Actinomycetes</taxon>
        <taxon>Kitasatosporales</taxon>
        <taxon>Streptomycetaceae</taxon>
        <taxon>Streptomyces</taxon>
    </lineage>
</organism>
<evidence type="ECO:0000313" key="4">
    <source>
        <dbReference type="EMBL" id="OXY95008.1"/>
    </source>
</evidence>
<gene>
    <name evidence="4" type="ORF">BEK98_18035</name>
</gene>
<proteinExistence type="predicted"/>
<evidence type="ECO:0000256" key="1">
    <source>
        <dbReference type="ARBA" id="ARBA00022630"/>
    </source>
</evidence>
<evidence type="ECO:0000256" key="2">
    <source>
        <dbReference type="ARBA" id="ARBA00022827"/>
    </source>
</evidence>
<dbReference type="GO" id="GO:0050660">
    <property type="term" value="F:flavin adenine dinucleotide binding"/>
    <property type="evidence" value="ECO:0007669"/>
    <property type="project" value="InterPro"/>
</dbReference>
<keyword evidence="5" id="KW-1185">Reference proteome</keyword>
<dbReference type="GO" id="GO:0003995">
    <property type="term" value="F:acyl-CoA dehydrogenase activity"/>
    <property type="evidence" value="ECO:0007669"/>
    <property type="project" value="TreeGrafter"/>
</dbReference>
<keyword evidence="1" id="KW-0285">Flavoprotein</keyword>
<reference evidence="4 5" key="1">
    <citation type="submission" date="2016-07" db="EMBL/GenBank/DDBJ databases">
        <title>Draft genome of Streptomyces diastatochromogenes.</title>
        <authorList>
            <person name="Podduturi R."/>
            <person name="Lukassen M.B."/>
            <person name="Clausen N."/>
            <person name="Nielsen J.L."/>
            <person name="Jorgensen N.O."/>
        </authorList>
    </citation>
    <scope>NUCLEOTIDE SEQUENCE [LARGE SCALE GENOMIC DNA]</scope>
    <source>
        <strain evidence="4 5">DSM 40608</strain>
    </source>
</reference>
<dbReference type="EMBL" id="MCGQ01000014">
    <property type="protein sequence ID" value="OXY95008.1"/>
    <property type="molecule type" value="Genomic_DNA"/>
</dbReference>
<dbReference type="InterPro" id="IPR009100">
    <property type="entry name" value="AcylCoA_DH/oxidase_NM_dom_sf"/>
</dbReference>